<protein>
    <submittedName>
        <fullName evidence="9">EmrB/QacA subfamily drug resistance transporter</fullName>
    </submittedName>
</protein>
<keyword evidence="6 7" id="KW-0472">Membrane</keyword>
<accession>A0A370HJ38</accession>
<dbReference type="OrthoDB" id="9791756at2"/>
<dbReference type="PRINTS" id="PR01036">
    <property type="entry name" value="TCRTETB"/>
</dbReference>
<sequence length="475" mass="47331">MLKEAVCDNPGGEGASIAPSARWGLVSLSASALLSALGTGIANIALPTLAQEFSASFQEVQWVVLAYLLAVTTLVVGAGRLGDIVGRRPLLLAGIALFTAASLLCGVAPTLWLLVAARAAQGLGAAVMMALTMAFIGGMVPKAKTGSAMGLLGTMSAIGTALGPSLGGALIAGPGWRAIFLVQVPLGALTLVLAHRTLPGERQAARTEKAGFDGAGTILLALSLSAYSLAMTVGRGAFGPVNLALLAAALLGTGIFVLVEARAASPLIRLDMFRDGVLRAGLFMSALVMTVMMATLVVGPFHLSRALGLDAVQVGLVMSAGPLVAAAMGIPAGRLVDRFGARRMTQVGLAASAIGSSALSQVPLDLGALAYVVPLVVITAGYALFQAANNTAVMMEVGQDRRGIASGLLNLSRNLGLITGASVMGAVFAFASGAAEMPAGDPGAVAAGMRATFAAAAALVAAALAIAVGGRGRKG</sequence>
<keyword evidence="10" id="KW-1185">Reference proteome</keyword>
<dbReference type="PROSITE" id="PS50850">
    <property type="entry name" value="MFS"/>
    <property type="match status" value="1"/>
</dbReference>
<dbReference type="CDD" id="cd17321">
    <property type="entry name" value="MFS_MMR_MDR_like"/>
    <property type="match status" value="1"/>
</dbReference>
<dbReference type="RefSeq" id="WP_114771254.1">
    <property type="nucleotide sequence ID" value="NZ_QQBB01000006.1"/>
</dbReference>
<feature type="transmembrane region" description="Helical" evidence="7">
    <location>
        <begin position="60"/>
        <end position="78"/>
    </location>
</feature>
<comment type="subcellular location">
    <subcellularLocation>
        <location evidence="1">Cell membrane</location>
        <topology evidence="1">Multi-pass membrane protein</topology>
    </subcellularLocation>
</comment>
<keyword evidence="4 7" id="KW-0812">Transmembrane</keyword>
<feature type="transmembrane region" description="Helical" evidence="7">
    <location>
        <begin position="25"/>
        <end position="48"/>
    </location>
</feature>
<dbReference type="GO" id="GO:0005886">
    <property type="term" value="C:plasma membrane"/>
    <property type="evidence" value="ECO:0007669"/>
    <property type="project" value="UniProtKB-SubCell"/>
</dbReference>
<evidence type="ECO:0000256" key="2">
    <source>
        <dbReference type="ARBA" id="ARBA00022448"/>
    </source>
</evidence>
<dbReference type="InterPro" id="IPR036259">
    <property type="entry name" value="MFS_trans_sf"/>
</dbReference>
<feature type="transmembrane region" description="Helical" evidence="7">
    <location>
        <begin position="368"/>
        <end position="385"/>
    </location>
</feature>
<feature type="transmembrane region" description="Helical" evidence="7">
    <location>
        <begin position="311"/>
        <end position="332"/>
    </location>
</feature>
<dbReference type="AlphaFoldDB" id="A0A370HJ38"/>
<evidence type="ECO:0000256" key="5">
    <source>
        <dbReference type="ARBA" id="ARBA00022989"/>
    </source>
</evidence>
<organism evidence="9 10">
    <name type="scientific">Microvirga subterranea</name>
    <dbReference type="NCBI Taxonomy" id="186651"/>
    <lineage>
        <taxon>Bacteria</taxon>
        <taxon>Pseudomonadati</taxon>
        <taxon>Pseudomonadota</taxon>
        <taxon>Alphaproteobacteria</taxon>
        <taxon>Hyphomicrobiales</taxon>
        <taxon>Methylobacteriaceae</taxon>
        <taxon>Microvirga</taxon>
    </lineage>
</organism>
<reference evidence="9 10" key="1">
    <citation type="submission" date="2018-07" db="EMBL/GenBank/DDBJ databases">
        <title>Genomic Encyclopedia of Type Strains, Phase IV (KMG-IV): sequencing the most valuable type-strain genomes for metagenomic binning, comparative biology and taxonomic classification.</title>
        <authorList>
            <person name="Goeker M."/>
        </authorList>
    </citation>
    <scope>NUCLEOTIDE SEQUENCE [LARGE SCALE GENOMIC DNA]</scope>
    <source>
        <strain evidence="9 10">DSM 14364</strain>
    </source>
</reference>
<feature type="transmembrane region" description="Helical" evidence="7">
    <location>
        <begin position="237"/>
        <end position="259"/>
    </location>
</feature>
<feature type="transmembrane region" description="Helical" evidence="7">
    <location>
        <begin position="415"/>
        <end position="435"/>
    </location>
</feature>
<evidence type="ECO:0000259" key="8">
    <source>
        <dbReference type="PROSITE" id="PS50850"/>
    </source>
</evidence>
<dbReference type="PANTHER" id="PTHR42718">
    <property type="entry name" value="MAJOR FACILITATOR SUPERFAMILY MULTIDRUG TRANSPORTER MFSC"/>
    <property type="match status" value="1"/>
</dbReference>
<gene>
    <name evidence="9" type="ORF">DES45_106356</name>
</gene>
<evidence type="ECO:0000313" key="9">
    <source>
        <dbReference type="EMBL" id="RDI58042.1"/>
    </source>
</evidence>
<evidence type="ECO:0000313" key="10">
    <source>
        <dbReference type="Proteomes" id="UP000254925"/>
    </source>
</evidence>
<proteinExistence type="predicted"/>
<dbReference type="Proteomes" id="UP000254925">
    <property type="component" value="Unassembled WGS sequence"/>
</dbReference>
<feature type="transmembrane region" description="Helical" evidence="7">
    <location>
        <begin position="344"/>
        <end position="362"/>
    </location>
</feature>
<dbReference type="InterPro" id="IPR020846">
    <property type="entry name" value="MFS_dom"/>
</dbReference>
<feature type="domain" description="Major facilitator superfamily (MFS) profile" evidence="8">
    <location>
        <begin position="24"/>
        <end position="473"/>
    </location>
</feature>
<dbReference type="PANTHER" id="PTHR42718:SF46">
    <property type="entry name" value="BLR6921 PROTEIN"/>
    <property type="match status" value="1"/>
</dbReference>
<feature type="transmembrane region" description="Helical" evidence="7">
    <location>
        <begin position="210"/>
        <end position="231"/>
    </location>
</feature>
<feature type="transmembrane region" description="Helical" evidence="7">
    <location>
        <begin position="120"/>
        <end position="140"/>
    </location>
</feature>
<evidence type="ECO:0000256" key="7">
    <source>
        <dbReference type="SAM" id="Phobius"/>
    </source>
</evidence>
<dbReference type="GO" id="GO:0022857">
    <property type="term" value="F:transmembrane transporter activity"/>
    <property type="evidence" value="ECO:0007669"/>
    <property type="project" value="InterPro"/>
</dbReference>
<dbReference type="Gene3D" id="1.20.1250.20">
    <property type="entry name" value="MFS general substrate transporter like domains"/>
    <property type="match status" value="1"/>
</dbReference>
<dbReference type="EMBL" id="QQBB01000006">
    <property type="protein sequence ID" value="RDI58042.1"/>
    <property type="molecule type" value="Genomic_DNA"/>
</dbReference>
<feature type="transmembrane region" description="Helical" evidence="7">
    <location>
        <begin position="447"/>
        <end position="469"/>
    </location>
</feature>
<keyword evidence="3" id="KW-1003">Cell membrane</keyword>
<name>A0A370HJ38_9HYPH</name>
<feature type="transmembrane region" description="Helical" evidence="7">
    <location>
        <begin position="280"/>
        <end position="299"/>
    </location>
</feature>
<keyword evidence="2" id="KW-0813">Transport</keyword>
<evidence type="ECO:0000256" key="1">
    <source>
        <dbReference type="ARBA" id="ARBA00004651"/>
    </source>
</evidence>
<dbReference type="Gene3D" id="1.20.1720.10">
    <property type="entry name" value="Multidrug resistance protein D"/>
    <property type="match status" value="1"/>
</dbReference>
<comment type="caution">
    <text evidence="9">The sequence shown here is derived from an EMBL/GenBank/DDBJ whole genome shotgun (WGS) entry which is preliminary data.</text>
</comment>
<feature type="transmembrane region" description="Helical" evidence="7">
    <location>
        <begin position="152"/>
        <end position="172"/>
    </location>
</feature>
<evidence type="ECO:0000256" key="4">
    <source>
        <dbReference type="ARBA" id="ARBA00022692"/>
    </source>
</evidence>
<dbReference type="InterPro" id="IPR011701">
    <property type="entry name" value="MFS"/>
</dbReference>
<dbReference type="SUPFAM" id="SSF103473">
    <property type="entry name" value="MFS general substrate transporter"/>
    <property type="match status" value="1"/>
</dbReference>
<feature type="transmembrane region" description="Helical" evidence="7">
    <location>
        <begin position="90"/>
        <end position="114"/>
    </location>
</feature>
<keyword evidence="5 7" id="KW-1133">Transmembrane helix</keyword>
<feature type="transmembrane region" description="Helical" evidence="7">
    <location>
        <begin position="178"/>
        <end position="198"/>
    </location>
</feature>
<dbReference type="Pfam" id="PF07690">
    <property type="entry name" value="MFS_1"/>
    <property type="match status" value="1"/>
</dbReference>
<evidence type="ECO:0000256" key="6">
    <source>
        <dbReference type="ARBA" id="ARBA00023136"/>
    </source>
</evidence>
<evidence type="ECO:0000256" key="3">
    <source>
        <dbReference type="ARBA" id="ARBA00022475"/>
    </source>
</evidence>